<reference evidence="1 2" key="1">
    <citation type="submission" date="2017-09" db="EMBL/GenBank/DDBJ databases">
        <title>Large-scale bioinformatics analysis of Bacillus genomes uncovers conserved roles of natural products in bacterial physiology.</title>
        <authorList>
            <consortium name="Agbiome Team Llc"/>
            <person name="Bleich R.M."/>
            <person name="Grubbs K.J."/>
            <person name="Santa Maria K.C."/>
            <person name="Allen S.E."/>
            <person name="Farag S."/>
            <person name="Shank E.A."/>
            <person name="Bowers A."/>
        </authorList>
    </citation>
    <scope>NUCLEOTIDE SEQUENCE [LARGE SCALE GENOMIC DNA]</scope>
    <source>
        <strain evidence="1 2">AFS081271</strain>
    </source>
</reference>
<comment type="caution">
    <text evidence="1">The sequence shown here is derived from an EMBL/GenBank/DDBJ whole genome shotgun (WGS) entry which is preliminary data.</text>
</comment>
<sequence length="85" mass="9842">MQKIPFLITYKSMIGMYKKMNRVIENEKGEFLLKVGIRLFLATDNEFYVNKTYAETSFTNSFSSSNKNSIGISPLQYTVNSIFSY</sequence>
<accession>A0A2B0XYT1</accession>
<evidence type="ECO:0000313" key="2">
    <source>
        <dbReference type="Proteomes" id="UP000222851"/>
    </source>
</evidence>
<evidence type="ECO:0000313" key="1">
    <source>
        <dbReference type="EMBL" id="PFL69954.1"/>
    </source>
</evidence>
<dbReference type="EMBL" id="NUXH01000047">
    <property type="protein sequence ID" value="PFL69954.1"/>
    <property type="molecule type" value="Genomic_DNA"/>
</dbReference>
<dbReference type="Proteomes" id="UP000222851">
    <property type="component" value="Unassembled WGS sequence"/>
</dbReference>
<proteinExistence type="predicted"/>
<dbReference type="AlphaFoldDB" id="A0A2B0XYT1"/>
<organism evidence="1 2">
    <name type="scientific">Bacillus anthracis</name>
    <name type="common">anthrax bacterium</name>
    <dbReference type="NCBI Taxonomy" id="1392"/>
    <lineage>
        <taxon>Bacteria</taxon>
        <taxon>Bacillati</taxon>
        <taxon>Bacillota</taxon>
        <taxon>Bacilli</taxon>
        <taxon>Bacillales</taxon>
        <taxon>Bacillaceae</taxon>
        <taxon>Bacillus</taxon>
        <taxon>Bacillus cereus group</taxon>
    </lineage>
</organism>
<name>A0A2B0XYT1_BACAN</name>
<gene>
    <name evidence="1" type="ORF">COJ30_12340</name>
</gene>
<protein>
    <submittedName>
        <fullName evidence="1">Uncharacterized protein</fullName>
    </submittedName>
</protein>